<dbReference type="SUPFAM" id="SSF103481">
    <property type="entry name" value="Multidrug resistance efflux transporter EmrE"/>
    <property type="match status" value="2"/>
</dbReference>
<gene>
    <name evidence="8" type="ORF">OJ962_06990</name>
</gene>
<feature type="transmembrane region" description="Helical" evidence="6">
    <location>
        <begin position="95"/>
        <end position="113"/>
    </location>
</feature>
<comment type="subcellular location">
    <subcellularLocation>
        <location evidence="1">Membrane</location>
        <topology evidence="1">Multi-pass membrane protein</topology>
    </subcellularLocation>
</comment>
<dbReference type="InterPro" id="IPR050638">
    <property type="entry name" value="AA-Vitamin_Transporters"/>
</dbReference>
<evidence type="ECO:0000256" key="1">
    <source>
        <dbReference type="ARBA" id="ARBA00004141"/>
    </source>
</evidence>
<dbReference type="PANTHER" id="PTHR32322">
    <property type="entry name" value="INNER MEMBRANE TRANSPORTER"/>
    <property type="match status" value="1"/>
</dbReference>
<proteinExistence type="inferred from homology"/>
<feature type="transmembrane region" description="Helical" evidence="6">
    <location>
        <begin position="180"/>
        <end position="198"/>
    </location>
</feature>
<feature type="domain" description="EamA" evidence="7">
    <location>
        <begin position="152"/>
        <end position="280"/>
    </location>
</feature>
<accession>A0ABT4RFF5</accession>
<evidence type="ECO:0000256" key="4">
    <source>
        <dbReference type="ARBA" id="ARBA00022989"/>
    </source>
</evidence>
<evidence type="ECO:0000256" key="2">
    <source>
        <dbReference type="ARBA" id="ARBA00007362"/>
    </source>
</evidence>
<evidence type="ECO:0000259" key="7">
    <source>
        <dbReference type="Pfam" id="PF00892"/>
    </source>
</evidence>
<reference evidence="8" key="1">
    <citation type="submission" date="2022-10" db="EMBL/GenBank/DDBJ databases">
        <title>The WGS of Solirubrobacter sp. CPCC 204708.</title>
        <authorList>
            <person name="Jiang Z."/>
        </authorList>
    </citation>
    <scope>NUCLEOTIDE SEQUENCE</scope>
    <source>
        <strain evidence="8">CPCC 204708</strain>
    </source>
</reference>
<comment type="similarity">
    <text evidence="2">Belongs to the EamA transporter family.</text>
</comment>
<dbReference type="Pfam" id="PF00892">
    <property type="entry name" value="EamA"/>
    <property type="match status" value="2"/>
</dbReference>
<feature type="transmembrane region" description="Helical" evidence="6">
    <location>
        <begin position="64"/>
        <end position="83"/>
    </location>
</feature>
<protein>
    <submittedName>
        <fullName evidence="8">DMT family transporter</fullName>
    </submittedName>
</protein>
<feature type="transmembrane region" description="Helical" evidence="6">
    <location>
        <begin position="210"/>
        <end position="229"/>
    </location>
</feature>
<evidence type="ECO:0000313" key="9">
    <source>
        <dbReference type="Proteomes" id="UP001147700"/>
    </source>
</evidence>
<name>A0ABT4RFF5_9ACTN</name>
<feature type="transmembrane region" description="Helical" evidence="6">
    <location>
        <begin position="120"/>
        <end position="136"/>
    </location>
</feature>
<dbReference type="InterPro" id="IPR000620">
    <property type="entry name" value="EamA_dom"/>
</dbReference>
<feature type="transmembrane region" description="Helical" evidence="6">
    <location>
        <begin position="148"/>
        <end position="168"/>
    </location>
</feature>
<evidence type="ECO:0000256" key="3">
    <source>
        <dbReference type="ARBA" id="ARBA00022692"/>
    </source>
</evidence>
<evidence type="ECO:0000256" key="5">
    <source>
        <dbReference type="ARBA" id="ARBA00023136"/>
    </source>
</evidence>
<dbReference type="RefSeq" id="WP_202957099.1">
    <property type="nucleotide sequence ID" value="NZ_JAPCID010000008.1"/>
</dbReference>
<organism evidence="8 9">
    <name type="scientific">Solirubrobacter deserti</name>
    <dbReference type="NCBI Taxonomy" id="2282478"/>
    <lineage>
        <taxon>Bacteria</taxon>
        <taxon>Bacillati</taxon>
        <taxon>Actinomycetota</taxon>
        <taxon>Thermoleophilia</taxon>
        <taxon>Solirubrobacterales</taxon>
        <taxon>Solirubrobacteraceae</taxon>
        <taxon>Solirubrobacter</taxon>
    </lineage>
</organism>
<feature type="domain" description="EamA" evidence="7">
    <location>
        <begin position="1"/>
        <end position="136"/>
    </location>
</feature>
<keyword evidence="9" id="KW-1185">Reference proteome</keyword>
<dbReference type="InterPro" id="IPR037185">
    <property type="entry name" value="EmrE-like"/>
</dbReference>
<evidence type="ECO:0000313" key="8">
    <source>
        <dbReference type="EMBL" id="MDA0137238.1"/>
    </source>
</evidence>
<sequence>MKGVAFVAAGAALWGTDALFRRGLALELPTVEVVFWEHLLLAVIALALVLPRRANLRALARRDWLALGLIGGGSSVAATVLFTEAFKHGDPTTPLLLQKLQPVFAAGAAYLLLRERLRPRYFLFLAAALGASYLVAFSDPGDVTVERLLPAALGAGAALLWALGTVLGRHAGVKVPPAQLAGLRFLLGLPVAFVLFAALGEGVRAGAGDVPAIVALSLIPGLFALLLYYRGLKDTPAATATLAELSFPATALIVNALAFDTVPSGTQLLGTALLASTVVALTLGEHRGWTGVWIDRPRRARWA</sequence>
<evidence type="ECO:0000256" key="6">
    <source>
        <dbReference type="SAM" id="Phobius"/>
    </source>
</evidence>
<comment type="caution">
    <text evidence="8">The sequence shown here is derived from an EMBL/GenBank/DDBJ whole genome shotgun (WGS) entry which is preliminary data.</text>
</comment>
<dbReference type="Proteomes" id="UP001147700">
    <property type="component" value="Unassembled WGS sequence"/>
</dbReference>
<keyword evidence="3 6" id="KW-0812">Transmembrane</keyword>
<keyword evidence="4 6" id="KW-1133">Transmembrane helix</keyword>
<dbReference type="EMBL" id="JAPCID010000008">
    <property type="protein sequence ID" value="MDA0137238.1"/>
    <property type="molecule type" value="Genomic_DNA"/>
</dbReference>
<feature type="transmembrane region" description="Helical" evidence="6">
    <location>
        <begin position="34"/>
        <end position="52"/>
    </location>
</feature>
<keyword evidence="5 6" id="KW-0472">Membrane</keyword>
<dbReference type="PANTHER" id="PTHR32322:SF2">
    <property type="entry name" value="EAMA DOMAIN-CONTAINING PROTEIN"/>
    <property type="match status" value="1"/>
</dbReference>